<evidence type="ECO:0000313" key="2">
    <source>
        <dbReference type="EMBL" id="KAK3277919.1"/>
    </source>
</evidence>
<sequence>MSPLSPVPQVDQVDEFKEDVHAPAKAEDQGSGSPVSEGPLRDEDAADNVPSNEPGAPSSSEESAPGQASAKRMSHSNLVSALQESLEGHQQTRASRKTTRAPPVTGVKPYVTKRSLALGKLSLKDKFDT</sequence>
<dbReference type="Proteomes" id="UP001190700">
    <property type="component" value="Unassembled WGS sequence"/>
</dbReference>
<feature type="compositionally biased region" description="Polar residues" evidence="1">
    <location>
        <begin position="75"/>
        <end position="93"/>
    </location>
</feature>
<name>A0AAE0GGR0_9CHLO</name>
<comment type="caution">
    <text evidence="2">The sequence shown here is derived from an EMBL/GenBank/DDBJ whole genome shotgun (WGS) entry which is preliminary data.</text>
</comment>
<feature type="compositionally biased region" description="Low complexity" evidence="1">
    <location>
        <begin position="50"/>
        <end position="70"/>
    </location>
</feature>
<feature type="region of interest" description="Disordered" evidence="1">
    <location>
        <begin position="1"/>
        <end position="108"/>
    </location>
</feature>
<evidence type="ECO:0000256" key="1">
    <source>
        <dbReference type="SAM" id="MobiDB-lite"/>
    </source>
</evidence>
<gene>
    <name evidence="2" type="ORF">CYMTET_14108</name>
</gene>
<feature type="compositionally biased region" description="Basic and acidic residues" evidence="1">
    <location>
        <begin position="14"/>
        <end position="28"/>
    </location>
</feature>
<feature type="non-terminal residue" evidence="2">
    <location>
        <position position="129"/>
    </location>
</feature>
<keyword evidence="3" id="KW-1185">Reference proteome</keyword>
<dbReference type="EMBL" id="LGRX02005763">
    <property type="protein sequence ID" value="KAK3277919.1"/>
    <property type="molecule type" value="Genomic_DNA"/>
</dbReference>
<accession>A0AAE0GGR0</accession>
<protein>
    <submittedName>
        <fullName evidence="2">Uncharacterized protein</fullName>
    </submittedName>
</protein>
<evidence type="ECO:0000313" key="3">
    <source>
        <dbReference type="Proteomes" id="UP001190700"/>
    </source>
</evidence>
<proteinExistence type="predicted"/>
<organism evidence="2 3">
    <name type="scientific">Cymbomonas tetramitiformis</name>
    <dbReference type="NCBI Taxonomy" id="36881"/>
    <lineage>
        <taxon>Eukaryota</taxon>
        <taxon>Viridiplantae</taxon>
        <taxon>Chlorophyta</taxon>
        <taxon>Pyramimonadophyceae</taxon>
        <taxon>Pyramimonadales</taxon>
        <taxon>Pyramimonadaceae</taxon>
        <taxon>Cymbomonas</taxon>
    </lineage>
</organism>
<reference evidence="2 3" key="1">
    <citation type="journal article" date="2015" name="Genome Biol. Evol.">
        <title>Comparative Genomics of a Bacterivorous Green Alga Reveals Evolutionary Causalities and Consequences of Phago-Mixotrophic Mode of Nutrition.</title>
        <authorList>
            <person name="Burns J.A."/>
            <person name="Paasch A."/>
            <person name="Narechania A."/>
            <person name="Kim E."/>
        </authorList>
    </citation>
    <scope>NUCLEOTIDE SEQUENCE [LARGE SCALE GENOMIC DNA]</scope>
    <source>
        <strain evidence="2 3">PLY_AMNH</strain>
    </source>
</reference>
<dbReference type="AlphaFoldDB" id="A0AAE0GGR0"/>